<dbReference type="SUPFAM" id="SSF47954">
    <property type="entry name" value="Cyclin-like"/>
    <property type="match status" value="1"/>
</dbReference>
<feature type="chain" id="PRO_5042846313" description="Cyclin N-terminal domain-containing protein" evidence="1">
    <location>
        <begin position="21"/>
        <end position="78"/>
    </location>
</feature>
<proteinExistence type="predicted"/>
<feature type="non-terminal residue" evidence="2">
    <location>
        <position position="1"/>
    </location>
</feature>
<gene>
    <name evidence="2" type="ORF">RJ641_028001</name>
</gene>
<keyword evidence="1" id="KW-0732">Signal</keyword>
<reference evidence="2 3" key="1">
    <citation type="submission" date="2023-12" db="EMBL/GenBank/DDBJ databases">
        <title>A high-quality genome assembly for Dillenia turbinata (Dilleniales).</title>
        <authorList>
            <person name="Chanderbali A."/>
        </authorList>
    </citation>
    <scope>NUCLEOTIDE SEQUENCE [LARGE SCALE GENOMIC DNA]</scope>
    <source>
        <strain evidence="2">LSX21</strain>
        <tissue evidence="2">Leaf</tissue>
    </source>
</reference>
<name>A0AAN8VYH1_9MAGN</name>
<keyword evidence="3" id="KW-1185">Reference proteome</keyword>
<evidence type="ECO:0008006" key="4">
    <source>
        <dbReference type="Google" id="ProtNLM"/>
    </source>
</evidence>
<sequence>RGKAWTVYLLAVACLSLAKLEKTTMPLSVGDPKFIFEDKTIKRVEVLVMGTLKWRLQALTSSSFIDYFLSKIYDDEYA</sequence>
<evidence type="ECO:0000313" key="3">
    <source>
        <dbReference type="Proteomes" id="UP001370490"/>
    </source>
</evidence>
<accession>A0AAN8VYH1</accession>
<dbReference type="EMBL" id="JBAMMX010000004">
    <property type="protein sequence ID" value="KAK6942624.1"/>
    <property type="molecule type" value="Genomic_DNA"/>
</dbReference>
<feature type="signal peptide" evidence="1">
    <location>
        <begin position="1"/>
        <end position="20"/>
    </location>
</feature>
<dbReference type="Gene3D" id="1.10.472.10">
    <property type="entry name" value="Cyclin-like"/>
    <property type="match status" value="1"/>
</dbReference>
<organism evidence="2 3">
    <name type="scientific">Dillenia turbinata</name>
    <dbReference type="NCBI Taxonomy" id="194707"/>
    <lineage>
        <taxon>Eukaryota</taxon>
        <taxon>Viridiplantae</taxon>
        <taxon>Streptophyta</taxon>
        <taxon>Embryophyta</taxon>
        <taxon>Tracheophyta</taxon>
        <taxon>Spermatophyta</taxon>
        <taxon>Magnoliopsida</taxon>
        <taxon>eudicotyledons</taxon>
        <taxon>Gunneridae</taxon>
        <taxon>Pentapetalae</taxon>
        <taxon>Dilleniales</taxon>
        <taxon>Dilleniaceae</taxon>
        <taxon>Dillenia</taxon>
    </lineage>
</organism>
<dbReference type="Proteomes" id="UP001370490">
    <property type="component" value="Unassembled WGS sequence"/>
</dbReference>
<evidence type="ECO:0000256" key="1">
    <source>
        <dbReference type="SAM" id="SignalP"/>
    </source>
</evidence>
<evidence type="ECO:0000313" key="2">
    <source>
        <dbReference type="EMBL" id="KAK6942624.1"/>
    </source>
</evidence>
<dbReference type="InterPro" id="IPR036915">
    <property type="entry name" value="Cyclin-like_sf"/>
</dbReference>
<dbReference type="AlphaFoldDB" id="A0AAN8VYH1"/>
<comment type="caution">
    <text evidence="2">The sequence shown here is derived from an EMBL/GenBank/DDBJ whole genome shotgun (WGS) entry which is preliminary data.</text>
</comment>
<protein>
    <recommendedName>
        <fullName evidence="4">Cyclin N-terminal domain-containing protein</fullName>
    </recommendedName>
</protein>